<dbReference type="EMBL" id="JBHTBY010000001">
    <property type="protein sequence ID" value="MFC7319817.1"/>
    <property type="molecule type" value="Genomic_DNA"/>
</dbReference>
<dbReference type="RefSeq" id="WP_289215590.1">
    <property type="nucleotide sequence ID" value="NZ_JAPVRC010000003.1"/>
</dbReference>
<keyword evidence="1" id="KW-0472">Membrane</keyword>
<proteinExistence type="predicted"/>
<dbReference type="Proteomes" id="UP001596494">
    <property type="component" value="Unassembled WGS sequence"/>
</dbReference>
<keyword evidence="3" id="KW-1185">Reference proteome</keyword>
<keyword evidence="1" id="KW-1133">Transmembrane helix</keyword>
<reference evidence="3" key="1">
    <citation type="journal article" date="2019" name="Int. J. Syst. Evol. Microbiol.">
        <title>The Global Catalogue of Microorganisms (GCM) 10K type strain sequencing project: providing services to taxonomists for standard genome sequencing and annotation.</title>
        <authorList>
            <consortium name="The Broad Institute Genomics Platform"/>
            <consortium name="The Broad Institute Genome Sequencing Center for Infectious Disease"/>
            <person name="Wu L."/>
            <person name="Ma J."/>
        </authorList>
    </citation>
    <scope>NUCLEOTIDE SEQUENCE [LARGE SCALE GENOMIC DNA]</scope>
    <source>
        <strain evidence="3">CCUG 73951</strain>
    </source>
</reference>
<gene>
    <name evidence="2" type="ORF">ACFQMN_02810</name>
</gene>
<evidence type="ECO:0000313" key="2">
    <source>
        <dbReference type="EMBL" id="MFC7319817.1"/>
    </source>
</evidence>
<protein>
    <submittedName>
        <fullName evidence="2">Uncharacterized protein</fullName>
    </submittedName>
</protein>
<accession>A0ABW2K0G1</accession>
<sequence>MNIVLGVLLTLWGSLILYSSLFRKNRSDNYKDNSKIGASGYIEWEFLFKLFNKLPYGMAKSLVVMIGASFIAAGAWIV</sequence>
<keyword evidence="1" id="KW-0812">Transmembrane</keyword>
<feature type="transmembrane region" description="Helical" evidence="1">
    <location>
        <begin position="56"/>
        <end position="77"/>
    </location>
</feature>
<evidence type="ECO:0000313" key="3">
    <source>
        <dbReference type="Proteomes" id="UP001596494"/>
    </source>
</evidence>
<evidence type="ECO:0000256" key="1">
    <source>
        <dbReference type="SAM" id="Phobius"/>
    </source>
</evidence>
<comment type="caution">
    <text evidence="2">The sequence shown here is derived from an EMBL/GenBank/DDBJ whole genome shotgun (WGS) entry which is preliminary data.</text>
</comment>
<organism evidence="2 3">
    <name type="scientific">Halobacillus campisalis</name>
    <dbReference type="NCBI Taxonomy" id="435909"/>
    <lineage>
        <taxon>Bacteria</taxon>
        <taxon>Bacillati</taxon>
        <taxon>Bacillota</taxon>
        <taxon>Bacilli</taxon>
        <taxon>Bacillales</taxon>
        <taxon>Bacillaceae</taxon>
        <taxon>Halobacillus</taxon>
    </lineage>
</organism>
<name>A0ABW2K0G1_9BACI</name>